<feature type="transmembrane region" description="Helical" evidence="1">
    <location>
        <begin position="65"/>
        <end position="85"/>
    </location>
</feature>
<dbReference type="InterPro" id="IPR008523">
    <property type="entry name" value="DUF805"/>
</dbReference>
<feature type="transmembrane region" description="Helical" evidence="1">
    <location>
        <begin position="33"/>
        <end position="53"/>
    </location>
</feature>
<evidence type="ECO:0000313" key="2">
    <source>
        <dbReference type="EMBL" id="RJG05322.1"/>
    </source>
</evidence>
<dbReference type="GO" id="GO:0005886">
    <property type="term" value="C:plasma membrane"/>
    <property type="evidence" value="ECO:0007669"/>
    <property type="project" value="TreeGrafter"/>
</dbReference>
<dbReference type="Pfam" id="PF05656">
    <property type="entry name" value="DUF805"/>
    <property type="match status" value="1"/>
</dbReference>
<dbReference type="PANTHER" id="PTHR34980:SF3">
    <property type="entry name" value="BLR8105 PROTEIN"/>
    <property type="match status" value="1"/>
</dbReference>
<proteinExistence type="predicted"/>
<sequence length="179" mass="19604">MDRTMTAANMMTTPALPRARLFSLRGRLGRARYIAYSLGALVGVCLFMFPAGYLLLLTGSLGRTLYTALSVLLFYVFLPFLFMILTVKRAHDFNFGGWVALLLLVPVVNFAFWFIPGTRGENAYGMQPEPESFGMKAIAVILPVLLIGTFLASDESAIDPSMEAPPAAQPSTSLKPYNP</sequence>
<dbReference type="AlphaFoldDB" id="A0A418WYS2"/>
<name>A0A418WYS2_9BURK</name>
<evidence type="ECO:0000313" key="3">
    <source>
        <dbReference type="Proteomes" id="UP000285190"/>
    </source>
</evidence>
<keyword evidence="3" id="KW-1185">Reference proteome</keyword>
<protein>
    <submittedName>
        <fullName evidence="2">DUF805 domain-containing protein</fullName>
    </submittedName>
</protein>
<reference evidence="2 3" key="1">
    <citation type="submission" date="2018-09" db="EMBL/GenBank/DDBJ databases">
        <authorList>
            <person name="Zhu H."/>
        </authorList>
    </citation>
    <scope>NUCLEOTIDE SEQUENCE [LARGE SCALE GENOMIC DNA]</scope>
    <source>
        <strain evidence="2 3">K2R10-39</strain>
    </source>
</reference>
<accession>A0A418WYS2</accession>
<dbReference type="EMBL" id="QYUN01000002">
    <property type="protein sequence ID" value="RJG05322.1"/>
    <property type="molecule type" value="Genomic_DNA"/>
</dbReference>
<feature type="transmembrane region" description="Helical" evidence="1">
    <location>
        <begin position="97"/>
        <end position="115"/>
    </location>
</feature>
<dbReference type="PANTHER" id="PTHR34980">
    <property type="entry name" value="INNER MEMBRANE PROTEIN-RELATED-RELATED"/>
    <property type="match status" value="1"/>
</dbReference>
<keyword evidence="1" id="KW-1133">Transmembrane helix</keyword>
<evidence type="ECO:0000256" key="1">
    <source>
        <dbReference type="SAM" id="Phobius"/>
    </source>
</evidence>
<feature type="transmembrane region" description="Helical" evidence="1">
    <location>
        <begin position="135"/>
        <end position="152"/>
    </location>
</feature>
<comment type="caution">
    <text evidence="2">The sequence shown here is derived from an EMBL/GenBank/DDBJ whole genome shotgun (WGS) entry which is preliminary data.</text>
</comment>
<keyword evidence="1" id="KW-0472">Membrane</keyword>
<gene>
    <name evidence="2" type="ORF">D3870_04190</name>
</gene>
<dbReference type="Proteomes" id="UP000285190">
    <property type="component" value="Unassembled WGS sequence"/>
</dbReference>
<keyword evidence="1" id="KW-0812">Transmembrane</keyword>
<organism evidence="2 3">
    <name type="scientific">Noviherbaspirillum cavernae</name>
    <dbReference type="NCBI Taxonomy" id="2320862"/>
    <lineage>
        <taxon>Bacteria</taxon>
        <taxon>Pseudomonadati</taxon>
        <taxon>Pseudomonadota</taxon>
        <taxon>Betaproteobacteria</taxon>
        <taxon>Burkholderiales</taxon>
        <taxon>Oxalobacteraceae</taxon>
        <taxon>Noviherbaspirillum</taxon>
    </lineage>
</organism>